<comment type="caution">
    <text evidence="2">The sequence shown here is derived from an EMBL/GenBank/DDBJ whole genome shotgun (WGS) entry which is preliminary data.</text>
</comment>
<dbReference type="AlphaFoldDB" id="A0A9X1NME7"/>
<keyword evidence="1" id="KW-1133">Transmembrane helix</keyword>
<dbReference type="Proteomes" id="UP001138997">
    <property type="component" value="Unassembled WGS sequence"/>
</dbReference>
<dbReference type="EMBL" id="JAJOMB010000034">
    <property type="protein sequence ID" value="MCD5316760.1"/>
    <property type="molecule type" value="Genomic_DNA"/>
</dbReference>
<dbReference type="RefSeq" id="WP_231449612.1">
    <property type="nucleotide sequence ID" value="NZ_JAJOMB010000034.1"/>
</dbReference>
<feature type="transmembrane region" description="Helical" evidence="1">
    <location>
        <begin position="30"/>
        <end position="49"/>
    </location>
</feature>
<sequence length="126" mass="14333">MRVTPDDEVYRVNTVWLGPSGLTFPWTARYIAYAMWLVAFLLILLVEAVTPLSVNIPPVWEICLATLATYGLMGFIDHERPANAVWQTFVSDLNAPRAGRTQKYRLQPKVRVRDKRTAARARRASS</sequence>
<keyword evidence="1" id="KW-0472">Membrane</keyword>
<evidence type="ECO:0000256" key="1">
    <source>
        <dbReference type="SAM" id="Phobius"/>
    </source>
</evidence>
<accession>A0A9X1NME7</accession>
<evidence type="ECO:0000313" key="3">
    <source>
        <dbReference type="Proteomes" id="UP001138997"/>
    </source>
</evidence>
<name>A0A9X1NME7_9ACTN</name>
<reference evidence="2" key="1">
    <citation type="submission" date="2021-11" db="EMBL/GenBank/DDBJ databases">
        <title>Streptomyces corallinus and Kineosporia corallina sp. nov., two new coral-derived marine actinobacteria.</title>
        <authorList>
            <person name="Buangrab K."/>
            <person name="Sutthacheep M."/>
            <person name="Yeemin T."/>
            <person name="Harunari E."/>
            <person name="Igarashi Y."/>
            <person name="Sripreechasak P."/>
            <person name="Kanchanasin P."/>
            <person name="Tanasupawat S."/>
            <person name="Phongsopitanun W."/>
        </authorList>
    </citation>
    <scope>NUCLEOTIDE SEQUENCE</scope>
    <source>
        <strain evidence="2">JCM 31032</strain>
    </source>
</reference>
<gene>
    <name evidence="2" type="ORF">LR394_38270</name>
</gene>
<evidence type="ECO:0000313" key="2">
    <source>
        <dbReference type="EMBL" id="MCD5316760.1"/>
    </source>
</evidence>
<protein>
    <submittedName>
        <fullName evidence="2">Uncharacterized protein</fullName>
    </submittedName>
</protein>
<organism evidence="2 3">
    <name type="scientific">Kineosporia babensis</name>
    <dbReference type="NCBI Taxonomy" id="499548"/>
    <lineage>
        <taxon>Bacteria</taxon>
        <taxon>Bacillati</taxon>
        <taxon>Actinomycetota</taxon>
        <taxon>Actinomycetes</taxon>
        <taxon>Kineosporiales</taxon>
        <taxon>Kineosporiaceae</taxon>
        <taxon>Kineosporia</taxon>
    </lineage>
</organism>
<keyword evidence="1" id="KW-0812">Transmembrane</keyword>
<proteinExistence type="predicted"/>
<keyword evidence="3" id="KW-1185">Reference proteome</keyword>